<proteinExistence type="predicted"/>
<keyword evidence="2" id="KW-1185">Reference proteome</keyword>
<dbReference type="Proteomes" id="UP000266861">
    <property type="component" value="Unassembled WGS sequence"/>
</dbReference>
<organism evidence="1 2">
    <name type="scientific">Diversispora epigaea</name>
    <dbReference type="NCBI Taxonomy" id="1348612"/>
    <lineage>
        <taxon>Eukaryota</taxon>
        <taxon>Fungi</taxon>
        <taxon>Fungi incertae sedis</taxon>
        <taxon>Mucoromycota</taxon>
        <taxon>Glomeromycotina</taxon>
        <taxon>Glomeromycetes</taxon>
        <taxon>Diversisporales</taxon>
        <taxon>Diversisporaceae</taxon>
        <taxon>Diversispora</taxon>
    </lineage>
</organism>
<evidence type="ECO:0000313" key="1">
    <source>
        <dbReference type="EMBL" id="RHZ82987.1"/>
    </source>
</evidence>
<accession>A0A397J698</accession>
<dbReference type="OrthoDB" id="2403385at2759"/>
<reference evidence="1 2" key="1">
    <citation type="submission" date="2018-08" db="EMBL/GenBank/DDBJ databases">
        <title>Genome and evolution of the arbuscular mycorrhizal fungus Diversispora epigaea (formerly Glomus versiforme) and its bacterial endosymbionts.</title>
        <authorList>
            <person name="Sun X."/>
            <person name="Fei Z."/>
            <person name="Harrison M."/>
        </authorList>
    </citation>
    <scope>NUCLEOTIDE SEQUENCE [LARGE SCALE GENOMIC DNA]</scope>
    <source>
        <strain evidence="1 2">IT104</strain>
    </source>
</reference>
<comment type="caution">
    <text evidence="1">The sequence shown here is derived from an EMBL/GenBank/DDBJ whole genome shotgun (WGS) entry which is preliminary data.</text>
</comment>
<name>A0A397J698_9GLOM</name>
<dbReference type="EMBL" id="PQFF01000094">
    <property type="protein sequence ID" value="RHZ82987.1"/>
    <property type="molecule type" value="Genomic_DNA"/>
</dbReference>
<evidence type="ECO:0000313" key="2">
    <source>
        <dbReference type="Proteomes" id="UP000266861"/>
    </source>
</evidence>
<protein>
    <submittedName>
        <fullName evidence="1">Uncharacterized protein</fullName>
    </submittedName>
</protein>
<sequence>MDKLWLDVEKVLHEKMINTGMNIQLVSCNRSHIQISKENEIPTKKVVNNNPSLNQDVGEHHEEMASSEIVFLPEENDCNPIKSKFTKEKWAKLEKNWQEAETMLPIGSGLNENVNALLKKYSDGINKITSGYNVNLNKVAVLFDESSIVNYDTYSFTEEWPTQWIKSIYNTFLLCFQISINPHDGGLSKYAYRDKIVNHIIEDVFLDINNVIHMKIGEIENTDLEFGEVVNNAYICDDKKITENREKVLKCE</sequence>
<dbReference type="AlphaFoldDB" id="A0A397J698"/>
<gene>
    <name evidence="1" type="ORF">Glove_101g28</name>
</gene>